<dbReference type="InterPro" id="IPR029044">
    <property type="entry name" value="Nucleotide-diphossugar_trans"/>
</dbReference>
<proteinExistence type="predicted"/>
<gene>
    <name evidence="2" type="ORF">F0U47_18365</name>
</gene>
<evidence type="ECO:0008006" key="4">
    <source>
        <dbReference type="Google" id="ProtNLM"/>
    </source>
</evidence>
<feature type="region of interest" description="Disordered" evidence="1">
    <location>
        <begin position="39"/>
        <end position="74"/>
    </location>
</feature>
<accession>A0A5B1LZ27</accession>
<evidence type="ECO:0000256" key="1">
    <source>
        <dbReference type="SAM" id="MobiDB-lite"/>
    </source>
</evidence>
<comment type="caution">
    <text evidence="2">The sequence shown here is derived from an EMBL/GenBank/DDBJ whole genome shotgun (WGS) entry which is preliminary data.</text>
</comment>
<dbReference type="EMBL" id="VUJW01000011">
    <property type="protein sequence ID" value="KAA1425746.1"/>
    <property type="molecule type" value="Genomic_DNA"/>
</dbReference>
<protein>
    <recommendedName>
        <fullName evidence="4">Glycosyltransferase family 2 protein</fullName>
    </recommendedName>
</protein>
<reference evidence="2 3" key="2">
    <citation type="submission" date="2019-09" db="EMBL/GenBank/DDBJ databases">
        <authorList>
            <person name="Jin C."/>
        </authorList>
    </citation>
    <scope>NUCLEOTIDE SEQUENCE [LARGE SCALE GENOMIC DNA]</scope>
    <source>
        <strain evidence="2 3">BN140041</strain>
    </source>
</reference>
<keyword evidence="3" id="KW-1185">Reference proteome</keyword>
<dbReference type="AlphaFoldDB" id="A0A5B1LZ27"/>
<sequence>MWAGRPTYGSPTPSAASASTDIHSPACSDEVPVLLQPTCSQSGRRPVASGWSVTAASVPDSRRQKSGRRGVGMSERPEVAVITMARDEGDLLPLWVSHYARHVGMDNLVVLDDNSVDGSTDDLGCTVHRVPPLKGGLDFEPVRMRLMNGLAGGLLAVYDYVVFVDVDEFLVTDPAVYPTLPDLLEDRGRPEALGAMGLNVVHVPSAEPEPLDLGRPLLEQRRFAKFTPLMCKPSVKRINAGWAVSSHGLKAPYTIDPELFMLHLKFADRDRLAEVARLRNEVSKTDGRAEEASWGKAADEVLAVFDEVVADVDAAAVPEFDPAAADLDQMVIFLNGRHRTPKQGQIAALRKQPLVRIPQRLVGTL</sequence>
<dbReference type="SUPFAM" id="SSF53448">
    <property type="entry name" value="Nucleotide-diphospho-sugar transferases"/>
    <property type="match status" value="1"/>
</dbReference>
<evidence type="ECO:0000313" key="3">
    <source>
        <dbReference type="Proteomes" id="UP000324351"/>
    </source>
</evidence>
<dbReference type="Pfam" id="PF13704">
    <property type="entry name" value="Glyco_tranf_2_4"/>
    <property type="match status" value="1"/>
</dbReference>
<evidence type="ECO:0000313" key="2">
    <source>
        <dbReference type="EMBL" id="KAA1425746.1"/>
    </source>
</evidence>
<feature type="region of interest" description="Disordered" evidence="1">
    <location>
        <begin position="1"/>
        <end position="23"/>
    </location>
</feature>
<name>A0A5B1LZ27_9ACTN</name>
<dbReference type="Proteomes" id="UP000324351">
    <property type="component" value="Unassembled WGS sequence"/>
</dbReference>
<reference evidence="2 3" key="1">
    <citation type="submission" date="2019-09" db="EMBL/GenBank/DDBJ databases">
        <title>Nocardioides panacisoli sp. nov., isolated from the soil of a ginseng field.</title>
        <authorList>
            <person name="Cho C."/>
        </authorList>
    </citation>
    <scope>NUCLEOTIDE SEQUENCE [LARGE SCALE GENOMIC DNA]</scope>
    <source>
        <strain evidence="2 3">BN140041</strain>
    </source>
</reference>
<feature type="compositionally biased region" description="Low complexity" evidence="1">
    <location>
        <begin position="1"/>
        <end position="20"/>
    </location>
</feature>
<organism evidence="2 3">
    <name type="scientific">Nocardioides antri</name>
    <dbReference type="NCBI Taxonomy" id="2607659"/>
    <lineage>
        <taxon>Bacteria</taxon>
        <taxon>Bacillati</taxon>
        <taxon>Actinomycetota</taxon>
        <taxon>Actinomycetes</taxon>
        <taxon>Propionibacteriales</taxon>
        <taxon>Nocardioidaceae</taxon>
        <taxon>Nocardioides</taxon>
    </lineage>
</organism>